<comment type="subcellular location">
    <subcellularLocation>
        <location evidence="1">Nucleus</location>
    </subcellularLocation>
</comment>
<dbReference type="Pfam" id="PF03943">
    <property type="entry name" value="TAP_C"/>
    <property type="match status" value="1"/>
</dbReference>
<evidence type="ECO:0000313" key="13">
    <source>
        <dbReference type="EMBL" id="ORY19402.1"/>
    </source>
</evidence>
<keyword evidence="4" id="KW-0433">Leucine-rich repeat</keyword>
<dbReference type="InterPro" id="IPR030217">
    <property type="entry name" value="NXF_fam"/>
</dbReference>
<feature type="region of interest" description="Disordered" evidence="10">
    <location>
        <begin position="148"/>
        <end position="223"/>
    </location>
</feature>
<dbReference type="InterPro" id="IPR032710">
    <property type="entry name" value="NTF2-like_dom_sf"/>
</dbReference>
<evidence type="ECO:0000256" key="9">
    <source>
        <dbReference type="ARBA" id="ARBA00069694"/>
    </source>
</evidence>
<protein>
    <recommendedName>
        <fullName evidence="9">mRNA export factor MEX67</fullName>
    </recommendedName>
</protein>
<evidence type="ECO:0000256" key="3">
    <source>
        <dbReference type="ARBA" id="ARBA00022448"/>
    </source>
</evidence>
<comment type="similarity">
    <text evidence="2">Belongs to the NXF family.</text>
</comment>
<dbReference type="OrthoDB" id="25872at2759"/>
<feature type="domain" description="TAP-C" evidence="12">
    <location>
        <begin position="431"/>
        <end position="481"/>
    </location>
</feature>
<gene>
    <name evidence="13" type="ORF">BCR34DRAFT_551986</name>
</gene>
<evidence type="ECO:0000259" key="12">
    <source>
        <dbReference type="PROSITE" id="PS51281"/>
    </source>
</evidence>
<dbReference type="PROSITE" id="PS51281">
    <property type="entry name" value="TAP_C"/>
    <property type="match status" value="1"/>
</dbReference>
<feature type="domain" description="NTF2" evidence="11">
    <location>
        <begin position="227"/>
        <end position="400"/>
    </location>
</feature>
<dbReference type="Gene3D" id="1.10.8.10">
    <property type="entry name" value="DNA helicase RuvA subunit, C-terminal domain"/>
    <property type="match status" value="1"/>
</dbReference>
<dbReference type="InterPro" id="IPR018222">
    <property type="entry name" value="Nuclear_transport_factor_2_euk"/>
</dbReference>
<feature type="compositionally biased region" description="Polar residues" evidence="10">
    <location>
        <begin position="46"/>
        <end position="56"/>
    </location>
</feature>
<evidence type="ECO:0000256" key="1">
    <source>
        <dbReference type="ARBA" id="ARBA00004123"/>
    </source>
</evidence>
<dbReference type="Proteomes" id="UP000193144">
    <property type="component" value="Unassembled WGS sequence"/>
</dbReference>
<accession>A0A1Y2AA73</accession>
<organism evidence="13 14">
    <name type="scientific">Clohesyomyces aquaticus</name>
    <dbReference type="NCBI Taxonomy" id="1231657"/>
    <lineage>
        <taxon>Eukaryota</taxon>
        <taxon>Fungi</taxon>
        <taxon>Dikarya</taxon>
        <taxon>Ascomycota</taxon>
        <taxon>Pezizomycotina</taxon>
        <taxon>Dothideomycetes</taxon>
        <taxon>Pleosporomycetidae</taxon>
        <taxon>Pleosporales</taxon>
        <taxon>Lindgomycetaceae</taxon>
        <taxon>Clohesyomyces</taxon>
    </lineage>
</organism>
<dbReference type="STRING" id="1231657.A0A1Y2AA73"/>
<evidence type="ECO:0000256" key="4">
    <source>
        <dbReference type="ARBA" id="ARBA00022614"/>
    </source>
</evidence>
<sequence length="481" mass="52305">MAPATGKPAQGPRRGAGGIRKRGRVDRDGDLIMGAAPKVAARPSGPRSTASAPNSATLMDLKVSGWTDESDVPNLIKFLEKHATKRKPSARHGGPNSNAMIRKHRIEGTDLIIRVRPEDLVPFGKVNGFSFTPQDGCSVKLLISSARHAGPAVVDEEEKQRMEKARSNRLQQAINQSRYGGSDTAQPSNESTSKTADESSGVKTSKESSGVTPMPAPKGTWNDTDGIAERFLVDFLLGYDTNRDETAQKYYDATSTFSLSVNTGAQGGSNHERTPWDAYLALSRNLQKINNNQTRFNRKFVGLDQIRKAFNTLPPTRHPSLQTDIAKYNLSCQIQTAIPEPNGEYPQGVSGLMITVHGQFEEHRTAKGANEIVRRSFDRTIILGPGAATGVRVVSDLLCLRAYGGVPAWSPVGADFGTNGNVNGQAPRYTDAQQEMVMYVSKETNMTIHYSRMCLEQAGWDIERAAALFQGSELPAEAFKG</sequence>
<dbReference type="AlphaFoldDB" id="A0A1Y2AA73"/>
<name>A0A1Y2AA73_9PLEO</name>
<evidence type="ECO:0000256" key="2">
    <source>
        <dbReference type="ARBA" id="ARBA00009285"/>
    </source>
</evidence>
<comment type="caution">
    <text evidence="13">The sequence shown here is derived from an EMBL/GenBank/DDBJ whole genome shotgun (WGS) entry which is preliminary data.</text>
</comment>
<evidence type="ECO:0000313" key="14">
    <source>
        <dbReference type="Proteomes" id="UP000193144"/>
    </source>
</evidence>
<dbReference type="SUPFAM" id="SSF46934">
    <property type="entry name" value="UBA-like"/>
    <property type="match status" value="1"/>
</dbReference>
<dbReference type="EMBL" id="MCFA01000002">
    <property type="protein sequence ID" value="ORY19402.1"/>
    <property type="molecule type" value="Genomic_DNA"/>
</dbReference>
<reference evidence="13 14" key="1">
    <citation type="submission" date="2016-07" db="EMBL/GenBank/DDBJ databases">
        <title>Pervasive Adenine N6-methylation of Active Genes in Fungi.</title>
        <authorList>
            <consortium name="DOE Joint Genome Institute"/>
            <person name="Mondo S.J."/>
            <person name="Dannebaum R.O."/>
            <person name="Kuo R.C."/>
            <person name="Labutti K."/>
            <person name="Haridas S."/>
            <person name="Kuo A."/>
            <person name="Salamov A."/>
            <person name="Ahrendt S.R."/>
            <person name="Lipzen A."/>
            <person name="Sullivan W."/>
            <person name="Andreopoulos W.B."/>
            <person name="Clum A."/>
            <person name="Lindquist E."/>
            <person name="Daum C."/>
            <person name="Ramamoorthy G.K."/>
            <person name="Gryganskyi A."/>
            <person name="Culley D."/>
            <person name="Magnuson J.K."/>
            <person name="James T.Y."/>
            <person name="O'Malley M.A."/>
            <person name="Stajich J.E."/>
            <person name="Spatafora J.W."/>
            <person name="Visel A."/>
            <person name="Grigoriev I.V."/>
        </authorList>
    </citation>
    <scope>NUCLEOTIDE SEQUENCE [LARGE SCALE GENOMIC DNA]</scope>
    <source>
        <strain evidence="13 14">CBS 115471</strain>
    </source>
</reference>
<keyword evidence="6" id="KW-0509">mRNA transport</keyword>
<dbReference type="Pfam" id="PF22602">
    <property type="entry name" value="NXF_NTF2"/>
    <property type="match status" value="1"/>
</dbReference>
<dbReference type="FunFam" id="1.10.8.10:FF:000018">
    <property type="entry name" value="Nuclear RNA export factor 1"/>
    <property type="match status" value="1"/>
</dbReference>
<dbReference type="GO" id="GO:0003723">
    <property type="term" value="F:RNA binding"/>
    <property type="evidence" value="ECO:0007669"/>
    <property type="project" value="TreeGrafter"/>
</dbReference>
<dbReference type="CDD" id="cd14342">
    <property type="entry name" value="UBA_TAP-C"/>
    <property type="match status" value="1"/>
</dbReference>
<evidence type="ECO:0000256" key="8">
    <source>
        <dbReference type="ARBA" id="ARBA00055253"/>
    </source>
</evidence>
<dbReference type="SMART" id="SM00804">
    <property type="entry name" value="TAP_C"/>
    <property type="match status" value="1"/>
</dbReference>
<feature type="compositionally biased region" description="Polar residues" evidence="10">
    <location>
        <begin position="168"/>
        <end position="194"/>
    </location>
</feature>
<keyword evidence="5" id="KW-0677">Repeat</keyword>
<evidence type="ECO:0000256" key="7">
    <source>
        <dbReference type="ARBA" id="ARBA00023242"/>
    </source>
</evidence>
<evidence type="ECO:0000259" key="11">
    <source>
        <dbReference type="PROSITE" id="PS50177"/>
    </source>
</evidence>
<dbReference type="SUPFAM" id="SSF54427">
    <property type="entry name" value="NTF2-like"/>
    <property type="match status" value="1"/>
</dbReference>
<dbReference type="PANTHER" id="PTHR10662:SF22">
    <property type="entry name" value="NUCLEAR RNA EXPORT FACTOR 1"/>
    <property type="match status" value="1"/>
</dbReference>
<dbReference type="PANTHER" id="PTHR10662">
    <property type="entry name" value="NUCLEAR RNA EXPORT FACTOR"/>
    <property type="match status" value="1"/>
</dbReference>
<dbReference type="Gene3D" id="3.10.450.50">
    <property type="match status" value="1"/>
</dbReference>
<dbReference type="GO" id="GO:0016973">
    <property type="term" value="P:poly(A)+ mRNA export from nucleus"/>
    <property type="evidence" value="ECO:0007669"/>
    <property type="project" value="TreeGrafter"/>
</dbReference>
<dbReference type="InterPro" id="IPR009060">
    <property type="entry name" value="UBA-like_sf"/>
</dbReference>
<dbReference type="GO" id="GO:0042272">
    <property type="term" value="C:nuclear RNA export factor complex"/>
    <property type="evidence" value="ECO:0007669"/>
    <property type="project" value="UniProtKB-ARBA"/>
</dbReference>
<keyword evidence="7" id="KW-0539">Nucleus</keyword>
<evidence type="ECO:0000256" key="6">
    <source>
        <dbReference type="ARBA" id="ARBA00022816"/>
    </source>
</evidence>
<feature type="region of interest" description="Disordered" evidence="10">
    <location>
        <begin position="1"/>
        <end position="56"/>
    </location>
</feature>
<feature type="compositionally biased region" description="Polar residues" evidence="10">
    <location>
        <begin position="201"/>
        <end position="211"/>
    </location>
</feature>
<dbReference type="PROSITE" id="PS50177">
    <property type="entry name" value="NTF2_DOMAIN"/>
    <property type="match status" value="1"/>
</dbReference>
<evidence type="ECO:0000256" key="5">
    <source>
        <dbReference type="ARBA" id="ARBA00022737"/>
    </source>
</evidence>
<dbReference type="InterPro" id="IPR002075">
    <property type="entry name" value="NTF2_dom"/>
</dbReference>
<keyword evidence="3" id="KW-0813">Transport</keyword>
<proteinExistence type="inferred from homology"/>
<comment type="function">
    <text evidence="8">Involved in the export of mRNA from the nucleus to the cytoplasm.</text>
</comment>
<dbReference type="InterPro" id="IPR005637">
    <property type="entry name" value="TAP_C_dom"/>
</dbReference>
<keyword evidence="14" id="KW-1185">Reference proteome</keyword>
<evidence type="ECO:0000256" key="10">
    <source>
        <dbReference type="SAM" id="MobiDB-lite"/>
    </source>
</evidence>